<sequence>MTPLKSWALVLLLAGGVNSSTAQQSAFKVVINSDKLEPGDTLQLDAEYAVGDRQLPPATLAVTLLKDGEPGKFWQMRWPLVNGKATAAVVLPDSMPAGLYNMAFAIQPRFLKFYCDYIYPERPTNLQAIFSHLGGIQRLPVKATPNRRFVMEDILINGDVTLSFQQEDDTEGLPVMMRVDAWLDSSFTPAAYGVKQLAVNLPNDSTFLPQRLQKETFFNGDFSCFQGNYAAQLKAEKVACLPMTKQFDSLFVPKEFKAGADYIYDCLQDSVANAAPTVYDLLQQRMKGFEISYWGDIEDVRMYSQSSIELKRLQNEMMLQWRGKLYRICLDGMYGDPSLFVFPPNAFGSIRIFEPPFYTEPSSKKQFGTIAFFSKRFPFAQPYPYRSSFIIRGYTPDMYLLPL</sequence>
<dbReference type="EMBL" id="CP046566">
    <property type="protein sequence ID" value="QGW26738.1"/>
    <property type="molecule type" value="Genomic_DNA"/>
</dbReference>
<evidence type="ECO:0000256" key="1">
    <source>
        <dbReference type="SAM" id="SignalP"/>
    </source>
</evidence>
<protein>
    <submittedName>
        <fullName evidence="2">Uncharacterized protein</fullName>
    </submittedName>
</protein>
<feature type="signal peptide" evidence="1">
    <location>
        <begin position="1"/>
        <end position="22"/>
    </location>
</feature>
<accession>A0A6I6GGF2</accession>
<dbReference type="Proteomes" id="UP000426027">
    <property type="component" value="Chromosome"/>
</dbReference>
<dbReference type="RefSeq" id="WP_157475862.1">
    <property type="nucleotide sequence ID" value="NZ_CP046566.1"/>
</dbReference>
<keyword evidence="3" id="KW-1185">Reference proteome</keyword>
<dbReference type="KEGG" id="fls:GLV81_00215"/>
<keyword evidence="1" id="KW-0732">Signal</keyword>
<evidence type="ECO:0000313" key="3">
    <source>
        <dbReference type="Proteomes" id="UP000426027"/>
    </source>
</evidence>
<proteinExistence type="predicted"/>
<organism evidence="2 3">
    <name type="scientific">Phnomibacter ginsenosidimutans</name>
    <dbReference type="NCBI Taxonomy" id="2676868"/>
    <lineage>
        <taxon>Bacteria</taxon>
        <taxon>Pseudomonadati</taxon>
        <taxon>Bacteroidota</taxon>
        <taxon>Chitinophagia</taxon>
        <taxon>Chitinophagales</taxon>
        <taxon>Chitinophagaceae</taxon>
        <taxon>Phnomibacter</taxon>
    </lineage>
</organism>
<dbReference type="AlphaFoldDB" id="A0A6I6GGF2"/>
<gene>
    <name evidence="2" type="ORF">GLV81_00215</name>
</gene>
<evidence type="ECO:0000313" key="2">
    <source>
        <dbReference type="EMBL" id="QGW26738.1"/>
    </source>
</evidence>
<feature type="chain" id="PRO_5026357939" evidence="1">
    <location>
        <begin position="23"/>
        <end position="403"/>
    </location>
</feature>
<name>A0A6I6GGF2_9BACT</name>
<reference evidence="2 3" key="1">
    <citation type="submission" date="2019-11" db="EMBL/GenBank/DDBJ databases">
        <authorList>
            <person name="Im W.T."/>
        </authorList>
    </citation>
    <scope>NUCLEOTIDE SEQUENCE [LARGE SCALE GENOMIC DNA]</scope>
    <source>
        <strain evidence="2 3">SB-02</strain>
    </source>
</reference>